<comment type="caution">
    <text evidence="1">The sequence shown here is derived from an EMBL/GenBank/DDBJ whole genome shotgun (WGS) entry which is preliminary data.</text>
</comment>
<reference evidence="1" key="1">
    <citation type="submission" date="2021-12" db="EMBL/GenBank/DDBJ databases">
        <authorList>
            <person name="Rodrigo-Torres L."/>
            <person name="Arahal R. D."/>
            <person name="Lucena T."/>
        </authorList>
    </citation>
    <scope>NUCLEOTIDE SEQUENCE</scope>
    <source>
        <strain evidence="1">CECT 8267</strain>
    </source>
</reference>
<protein>
    <submittedName>
        <fullName evidence="1">Uncharacterized protein</fullName>
    </submittedName>
</protein>
<organism evidence="1 2">
    <name type="scientific">Sinobacterium norvegicum</name>
    <dbReference type="NCBI Taxonomy" id="1641715"/>
    <lineage>
        <taxon>Bacteria</taxon>
        <taxon>Pseudomonadati</taxon>
        <taxon>Pseudomonadota</taxon>
        <taxon>Gammaproteobacteria</taxon>
        <taxon>Cellvibrionales</taxon>
        <taxon>Spongiibacteraceae</taxon>
        <taxon>Sinobacterium</taxon>
    </lineage>
</organism>
<dbReference type="EMBL" id="CAKLPX010000001">
    <property type="protein sequence ID" value="CAH0991084.1"/>
    <property type="molecule type" value="Genomic_DNA"/>
</dbReference>
<name>A0ABM9ADS4_9GAMM</name>
<accession>A0ABM9ADS4</accession>
<gene>
    <name evidence="1" type="ORF">SIN8267_01185</name>
</gene>
<dbReference type="Proteomes" id="UP000838100">
    <property type="component" value="Unassembled WGS sequence"/>
</dbReference>
<evidence type="ECO:0000313" key="1">
    <source>
        <dbReference type="EMBL" id="CAH0991084.1"/>
    </source>
</evidence>
<dbReference type="RefSeq" id="WP_237443743.1">
    <property type="nucleotide sequence ID" value="NZ_CAKLPX010000001.1"/>
</dbReference>
<proteinExistence type="predicted"/>
<keyword evidence="2" id="KW-1185">Reference proteome</keyword>
<evidence type="ECO:0000313" key="2">
    <source>
        <dbReference type="Proteomes" id="UP000838100"/>
    </source>
</evidence>
<sequence length="56" mass="6041">MIKTTCNTCGGIAKKSNMAGLGCDINQHQRCTNLNCPTENPRAPKDGKPYKYALAV</sequence>